<dbReference type="InterPro" id="IPR002656">
    <property type="entry name" value="Acyl_transf_3_dom"/>
</dbReference>
<feature type="transmembrane region" description="Helical" evidence="1">
    <location>
        <begin position="318"/>
        <end position="338"/>
    </location>
</feature>
<reference evidence="3 4" key="1">
    <citation type="submission" date="2018-04" db="EMBL/GenBank/DDBJ databases">
        <authorList>
            <person name="Zhang X."/>
            <person name="Yuan J."/>
            <person name="Li F."/>
            <person name="Xiang J."/>
        </authorList>
    </citation>
    <scope>NUCLEOTIDE SEQUENCE [LARGE SCALE GENOMIC DNA]</scope>
    <source>
        <tissue evidence="3">Muscle</tissue>
    </source>
</reference>
<evidence type="ECO:0000256" key="1">
    <source>
        <dbReference type="SAM" id="Phobius"/>
    </source>
</evidence>
<comment type="caution">
    <text evidence="3">The sequence shown here is derived from an EMBL/GenBank/DDBJ whole genome shotgun (WGS) entry which is preliminary data.</text>
</comment>
<evidence type="ECO:0000313" key="3">
    <source>
        <dbReference type="EMBL" id="ROT79906.1"/>
    </source>
</evidence>
<evidence type="ECO:0000313" key="4">
    <source>
        <dbReference type="Proteomes" id="UP000283509"/>
    </source>
</evidence>
<feature type="transmembrane region" description="Helical" evidence="1">
    <location>
        <begin position="278"/>
        <end position="298"/>
    </location>
</feature>
<keyword evidence="1" id="KW-0472">Membrane</keyword>
<dbReference type="PANTHER" id="PTHR11161:SF0">
    <property type="entry name" value="O-ACYLTRANSFERASE LIKE PROTEIN"/>
    <property type="match status" value="1"/>
</dbReference>
<feature type="transmembrane region" description="Helical" evidence="1">
    <location>
        <begin position="394"/>
        <end position="416"/>
    </location>
</feature>
<organism evidence="3 4">
    <name type="scientific">Penaeus vannamei</name>
    <name type="common">Whiteleg shrimp</name>
    <name type="synonym">Litopenaeus vannamei</name>
    <dbReference type="NCBI Taxonomy" id="6689"/>
    <lineage>
        <taxon>Eukaryota</taxon>
        <taxon>Metazoa</taxon>
        <taxon>Ecdysozoa</taxon>
        <taxon>Arthropoda</taxon>
        <taxon>Crustacea</taxon>
        <taxon>Multicrustacea</taxon>
        <taxon>Malacostraca</taxon>
        <taxon>Eumalacostraca</taxon>
        <taxon>Eucarida</taxon>
        <taxon>Decapoda</taxon>
        <taxon>Dendrobranchiata</taxon>
        <taxon>Penaeoidea</taxon>
        <taxon>Penaeidae</taxon>
        <taxon>Penaeus</taxon>
    </lineage>
</organism>
<sequence length="434" mass="48194">MSQTDSQHLRKGPLKYLLVFSAYSNFNKIFYINTKENPAVISCLHGLRVLSMTWVVWGHGYMFLLGVTKNVVGATVLVDEVIEQIIGNATFSVDSFFFMSGLLVAYGVMREHKRAGRVNWIMYYVHRFIRLAPPIALTAGAMATVARFALVGPYGPHVERGIVESCKNYWWADTLFCLPQCWYTGVDTQIYVILPLIFIPLLWRPKIGLPWMGIMTVVSFVIPTVIFAVYNAVPALFFAANDRVRGHLPEAVVSSERLPRRVLGGAADLQGVGQEEALLGWLLAALVACLVIFGVANYNTTDHPDLMPPAVSVIYGGFSRGAWALALLWVVFACHTGYGGPINTFLSHPSWQPLSRLTYTMFLTTIPVQFVYSGAVFLPLYLDHLNKIVETCGYLFIGGLLAILLSLMTEGPVLGLEKLLIRRPGRGEEPKKAE</sequence>
<dbReference type="OrthoDB" id="10006435at2759"/>
<keyword evidence="1" id="KW-1133">Transmembrane helix</keyword>
<name>A0A3R7MDS0_PENVA</name>
<feature type="transmembrane region" description="Helical" evidence="1">
    <location>
        <begin position="359"/>
        <end position="382"/>
    </location>
</feature>
<protein>
    <submittedName>
        <fullName evidence="3">Putative nose resistant to fluoxetine protein 6-like</fullName>
    </submittedName>
</protein>
<dbReference type="PANTHER" id="PTHR11161">
    <property type="entry name" value="O-ACYLTRANSFERASE"/>
    <property type="match status" value="1"/>
</dbReference>
<proteinExistence type="predicted"/>
<dbReference type="InterPro" id="IPR052728">
    <property type="entry name" value="O2_lipid_transport_reg"/>
</dbReference>
<keyword evidence="1" id="KW-0812">Transmembrane</keyword>
<dbReference type="AlphaFoldDB" id="A0A3R7MDS0"/>
<dbReference type="GO" id="GO:0016747">
    <property type="term" value="F:acyltransferase activity, transferring groups other than amino-acyl groups"/>
    <property type="evidence" value="ECO:0007669"/>
    <property type="project" value="InterPro"/>
</dbReference>
<feature type="domain" description="Acyltransferase 3" evidence="2">
    <location>
        <begin position="43"/>
        <end position="406"/>
    </location>
</feature>
<evidence type="ECO:0000259" key="2">
    <source>
        <dbReference type="Pfam" id="PF01757"/>
    </source>
</evidence>
<feature type="transmembrane region" description="Helical" evidence="1">
    <location>
        <begin position="85"/>
        <end position="108"/>
    </location>
</feature>
<gene>
    <name evidence="3" type="ORF">C7M84_001384</name>
</gene>
<feature type="transmembrane region" description="Helical" evidence="1">
    <location>
        <begin position="46"/>
        <end position="65"/>
    </location>
</feature>
<reference evidence="3 4" key="2">
    <citation type="submission" date="2019-01" db="EMBL/GenBank/DDBJ databases">
        <title>The decoding of complex shrimp genome reveals the adaptation for benthos swimmer, frequently molting mechanism and breeding impact on genome.</title>
        <authorList>
            <person name="Sun Y."/>
            <person name="Gao Y."/>
            <person name="Yu Y."/>
        </authorList>
    </citation>
    <scope>NUCLEOTIDE SEQUENCE [LARGE SCALE GENOMIC DNA]</scope>
    <source>
        <tissue evidence="3">Muscle</tissue>
    </source>
</reference>
<keyword evidence="4" id="KW-1185">Reference proteome</keyword>
<accession>A0A3R7MDS0</accession>
<dbReference type="Pfam" id="PF01757">
    <property type="entry name" value="Acyl_transf_3"/>
    <property type="match status" value="1"/>
</dbReference>
<dbReference type="EMBL" id="QCYY01001177">
    <property type="protein sequence ID" value="ROT79906.1"/>
    <property type="molecule type" value="Genomic_DNA"/>
</dbReference>
<dbReference type="Proteomes" id="UP000283509">
    <property type="component" value="Unassembled WGS sequence"/>
</dbReference>
<feature type="transmembrane region" description="Helical" evidence="1">
    <location>
        <begin position="211"/>
        <end position="239"/>
    </location>
</feature>
<feature type="transmembrane region" description="Helical" evidence="1">
    <location>
        <begin position="128"/>
        <end position="150"/>
    </location>
</feature>